<reference evidence="1 2" key="1">
    <citation type="journal article" date="2016" name="Nat. Commun.">
        <title>Ectomycorrhizal ecology is imprinted in the genome of the dominant symbiotic fungus Cenococcum geophilum.</title>
        <authorList>
            <consortium name="DOE Joint Genome Institute"/>
            <person name="Peter M."/>
            <person name="Kohler A."/>
            <person name="Ohm R.A."/>
            <person name="Kuo A."/>
            <person name="Krutzmann J."/>
            <person name="Morin E."/>
            <person name="Arend M."/>
            <person name="Barry K.W."/>
            <person name="Binder M."/>
            <person name="Choi C."/>
            <person name="Clum A."/>
            <person name="Copeland A."/>
            <person name="Grisel N."/>
            <person name="Haridas S."/>
            <person name="Kipfer T."/>
            <person name="LaButti K."/>
            <person name="Lindquist E."/>
            <person name="Lipzen A."/>
            <person name="Maire R."/>
            <person name="Meier B."/>
            <person name="Mihaltcheva S."/>
            <person name="Molinier V."/>
            <person name="Murat C."/>
            <person name="Poggeler S."/>
            <person name="Quandt C.A."/>
            <person name="Sperisen C."/>
            <person name="Tritt A."/>
            <person name="Tisserant E."/>
            <person name="Crous P.W."/>
            <person name="Henrissat B."/>
            <person name="Nehls U."/>
            <person name="Egli S."/>
            <person name="Spatafora J.W."/>
            <person name="Grigoriev I.V."/>
            <person name="Martin F.M."/>
        </authorList>
    </citation>
    <scope>NUCLEOTIDE SEQUENCE [LARGE SCALE GENOMIC DNA]</scope>
    <source>
        <strain evidence="1 2">CBS 207.34</strain>
    </source>
</reference>
<accession>A0A8E2EW40</accession>
<name>A0A8E2EW40_9PEZI</name>
<dbReference type="OrthoDB" id="3231000at2759"/>
<dbReference type="Proteomes" id="UP000250140">
    <property type="component" value="Unassembled WGS sequence"/>
</dbReference>
<sequence>MALHNLLWIKDINQVETAETHQFSCRHIENDPEYHKWPYTIFPVNPFLSNNLDRYLQENDNANCEVDVFFGAPESEVYAPLWEFHRKIESASSLLNLLQMDKVFVYPHRIYSESPKIILKPQGAEKNSTTKCTFYLVLKRSSEVTRMLGYYLRLPPRFFDPSCTIQAISPKCDMKYMYFKLRLMDKFPSDPLTPTERKGHDFSVNFLDEKHEWRDMQLSFICIASPESTHFNAVCVLDPANKTIADVLGTLFVLRNDELMRLPTMTTFDALFQLINEIFRVLGLTWGTFLSEAEEHLQRIVRPKNQNLVISNTSNLKSDKCVRRSELQTNDQLKFTQELHRLTPQWGQISWRLSAMRDVIKSILEHPFFSDYVAQERSAQYLLNVSSTVDQHRERTKALVEDTKTLISLV</sequence>
<evidence type="ECO:0000313" key="2">
    <source>
        <dbReference type="Proteomes" id="UP000250140"/>
    </source>
</evidence>
<dbReference type="AlphaFoldDB" id="A0A8E2EW40"/>
<proteinExistence type="predicted"/>
<organism evidence="1 2">
    <name type="scientific">Glonium stellatum</name>
    <dbReference type="NCBI Taxonomy" id="574774"/>
    <lineage>
        <taxon>Eukaryota</taxon>
        <taxon>Fungi</taxon>
        <taxon>Dikarya</taxon>
        <taxon>Ascomycota</taxon>
        <taxon>Pezizomycotina</taxon>
        <taxon>Dothideomycetes</taxon>
        <taxon>Pleosporomycetidae</taxon>
        <taxon>Gloniales</taxon>
        <taxon>Gloniaceae</taxon>
        <taxon>Glonium</taxon>
    </lineage>
</organism>
<dbReference type="EMBL" id="KV750161">
    <property type="protein sequence ID" value="OCL05997.1"/>
    <property type="molecule type" value="Genomic_DNA"/>
</dbReference>
<evidence type="ECO:0000313" key="1">
    <source>
        <dbReference type="EMBL" id="OCL05997.1"/>
    </source>
</evidence>
<gene>
    <name evidence="1" type="ORF">AOQ84DRAFT_379078</name>
</gene>
<keyword evidence="2" id="KW-1185">Reference proteome</keyword>
<protein>
    <submittedName>
        <fullName evidence="1">Uncharacterized protein</fullName>
    </submittedName>
</protein>